<organism evidence="2 3">
    <name type="scientific">Zophobas morio</name>
    <dbReference type="NCBI Taxonomy" id="2755281"/>
    <lineage>
        <taxon>Eukaryota</taxon>
        <taxon>Metazoa</taxon>
        <taxon>Ecdysozoa</taxon>
        <taxon>Arthropoda</taxon>
        <taxon>Hexapoda</taxon>
        <taxon>Insecta</taxon>
        <taxon>Pterygota</taxon>
        <taxon>Neoptera</taxon>
        <taxon>Endopterygota</taxon>
        <taxon>Coleoptera</taxon>
        <taxon>Polyphaga</taxon>
        <taxon>Cucujiformia</taxon>
        <taxon>Tenebrionidae</taxon>
        <taxon>Zophobas</taxon>
    </lineage>
</organism>
<protein>
    <recommendedName>
        <fullName evidence="1">Rhodanese domain-containing protein</fullName>
    </recommendedName>
</protein>
<dbReference type="PROSITE" id="PS50206">
    <property type="entry name" value="RHODANESE_3"/>
    <property type="match status" value="1"/>
</dbReference>
<dbReference type="InterPro" id="IPR036873">
    <property type="entry name" value="Rhodanese-like_dom_sf"/>
</dbReference>
<dbReference type="Pfam" id="PF00581">
    <property type="entry name" value="Rhodanese"/>
    <property type="match status" value="1"/>
</dbReference>
<feature type="domain" description="Rhodanese" evidence="1">
    <location>
        <begin position="28"/>
        <end position="127"/>
    </location>
</feature>
<dbReference type="AlphaFoldDB" id="A0AA38M393"/>
<name>A0AA38M393_9CUCU</name>
<comment type="caution">
    <text evidence="2">The sequence shown here is derived from an EMBL/GenBank/DDBJ whole genome shotgun (WGS) entry which is preliminary data.</text>
</comment>
<reference evidence="2" key="1">
    <citation type="journal article" date="2023" name="G3 (Bethesda)">
        <title>Whole genome assemblies of Zophobas morio and Tenebrio molitor.</title>
        <authorList>
            <person name="Kaur S."/>
            <person name="Stinson S.A."/>
            <person name="diCenzo G.C."/>
        </authorList>
    </citation>
    <scope>NUCLEOTIDE SEQUENCE</scope>
    <source>
        <strain evidence="2">QUZm001</strain>
    </source>
</reference>
<proteinExistence type="predicted"/>
<dbReference type="SMART" id="SM00450">
    <property type="entry name" value="RHOD"/>
    <property type="match status" value="1"/>
</dbReference>
<dbReference type="InterPro" id="IPR001763">
    <property type="entry name" value="Rhodanese-like_dom"/>
</dbReference>
<evidence type="ECO:0000313" key="3">
    <source>
        <dbReference type="Proteomes" id="UP001168821"/>
    </source>
</evidence>
<dbReference type="SUPFAM" id="SSF52821">
    <property type="entry name" value="Rhodanese/Cell cycle control phosphatase"/>
    <property type="match status" value="1"/>
</dbReference>
<dbReference type="PANTHER" id="PTHR44086">
    <property type="entry name" value="THIOSULFATE SULFURTRANSFERASE RDL2, MITOCHONDRIAL-RELATED"/>
    <property type="match status" value="1"/>
</dbReference>
<keyword evidence="3" id="KW-1185">Reference proteome</keyword>
<sequence>MCSCAYVITDASTMSDEVTFDYVKSLENDKNVLLIDVREPSELEKTGRIPGSINIPLATLEDTLQNWSEEDFREKFQREKPNSETAMVFSCHMGRRSQAALDAAKKMGFIHAKHFPGGWAGWEQETKNAS</sequence>
<dbReference type="EMBL" id="JALNTZ010000009">
    <property type="protein sequence ID" value="KAJ3640777.1"/>
    <property type="molecule type" value="Genomic_DNA"/>
</dbReference>
<evidence type="ECO:0000259" key="1">
    <source>
        <dbReference type="PROSITE" id="PS50206"/>
    </source>
</evidence>
<dbReference type="Proteomes" id="UP001168821">
    <property type="component" value="Unassembled WGS sequence"/>
</dbReference>
<accession>A0AA38M393</accession>
<dbReference type="PANTHER" id="PTHR44086:SF10">
    <property type="entry name" value="THIOSULFATE SULFURTRANSFERASE_RHODANESE-LIKE DOMAIN-CONTAINING PROTEIN 3"/>
    <property type="match status" value="1"/>
</dbReference>
<evidence type="ECO:0000313" key="2">
    <source>
        <dbReference type="EMBL" id="KAJ3640777.1"/>
    </source>
</evidence>
<gene>
    <name evidence="2" type="ORF">Zmor_027319</name>
</gene>
<dbReference type="Gene3D" id="3.40.250.10">
    <property type="entry name" value="Rhodanese-like domain"/>
    <property type="match status" value="1"/>
</dbReference>